<reference evidence="4" key="1">
    <citation type="submission" date="2016-06" db="UniProtKB">
        <authorList>
            <consortium name="WormBaseParasite"/>
        </authorList>
    </citation>
    <scope>IDENTIFICATION</scope>
</reference>
<evidence type="ECO:0000256" key="1">
    <source>
        <dbReference type="SAM" id="MobiDB-lite"/>
    </source>
</evidence>
<proteinExistence type="predicted"/>
<evidence type="ECO:0000313" key="3">
    <source>
        <dbReference type="Proteomes" id="UP000050794"/>
    </source>
</evidence>
<sequence>MDSKKIFLSDEVFRNSSQIQSLLAKNNTVSIYVDLSDEDPLLPNSSSAAHQNERRKKEELIDQTAKRNEILKNLHVICDIHN</sequence>
<keyword evidence="3" id="KW-1185">Reference proteome</keyword>
<feature type="compositionally biased region" description="Basic and acidic residues" evidence="1">
    <location>
        <begin position="51"/>
        <end position="61"/>
    </location>
</feature>
<feature type="region of interest" description="Disordered" evidence="1">
    <location>
        <begin position="40"/>
        <end position="61"/>
    </location>
</feature>
<evidence type="ECO:0000313" key="2">
    <source>
        <dbReference type="EMBL" id="VDM39669.1"/>
    </source>
</evidence>
<dbReference type="WBParaSite" id="TCNE_0000834801-mRNA-1">
    <property type="protein sequence ID" value="TCNE_0000834801-mRNA-1"/>
    <property type="gene ID" value="TCNE_0000834801"/>
</dbReference>
<gene>
    <name evidence="2" type="ORF">TCNE_LOCUS8348</name>
</gene>
<evidence type="ECO:0000313" key="4">
    <source>
        <dbReference type="WBParaSite" id="TCNE_0000834801-mRNA-1"/>
    </source>
</evidence>
<protein>
    <submittedName>
        <fullName evidence="4">BHLH domain-containing protein</fullName>
    </submittedName>
</protein>
<organism evidence="3 4">
    <name type="scientific">Toxocara canis</name>
    <name type="common">Canine roundworm</name>
    <dbReference type="NCBI Taxonomy" id="6265"/>
    <lineage>
        <taxon>Eukaryota</taxon>
        <taxon>Metazoa</taxon>
        <taxon>Ecdysozoa</taxon>
        <taxon>Nematoda</taxon>
        <taxon>Chromadorea</taxon>
        <taxon>Rhabditida</taxon>
        <taxon>Spirurina</taxon>
        <taxon>Ascaridomorpha</taxon>
        <taxon>Ascaridoidea</taxon>
        <taxon>Toxocaridae</taxon>
        <taxon>Toxocara</taxon>
    </lineage>
</organism>
<dbReference type="Proteomes" id="UP000050794">
    <property type="component" value="Unassembled WGS sequence"/>
</dbReference>
<accession>A0A183UIM8</accession>
<reference evidence="2 3" key="2">
    <citation type="submission" date="2018-11" db="EMBL/GenBank/DDBJ databases">
        <authorList>
            <consortium name="Pathogen Informatics"/>
        </authorList>
    </citation>
    <scope>NUCLEOTIDE SEQUENCE [LARGE SCALE GENOMIC DNA]</scope>
</reference>
<name>A0A183UIM8_TOXCA</name>
<dbReference type="AlphaFoldDB" id="A0A183UIM8"/>
<dbReference type="EMBL" id="UYWY01019883">
    <property type="protein sequence ID" value="VDM39669.1"/>
    <property type="molecule type" value="Genomic_DNA"/>
</dbReference>